<organism evidence="12 13">
    <name type="scientific">Dyadobacter luticola</name>
    <dbReference type="NCBI Taxonomy" id="1979387"/>
    <lineage>
        <taxon>Bacteria</taxon>
        <taxon>Pseudomonadati</taxon>
        <taxon>Bacteroidota</taxon>
        <taxon>Cytophagia</taxon>
        <taxon>Cytophagales</taxon>
        <taxon>Spirosomataceae</taxon>
        <taxon>Dyadobacter</taxon>
    </lineage>
</organism>
<evidence type="ECO:0000256" key="10">
    <source>
        <dbReference type="SAM" id="SignalP"/>
    </source>
</evidence>
<evidence type="ECO:0000313" key="13">
    <source>
        <dbReference type="Proteomes" id="UP000306402"/>
    </source>
</evidence>
<dbReference type="InterPro" id="IPR003594">
    <property type="entry name" value="HATPase_dom"/>
</dbReference>
<keyword evidence="9" id="KW-1133">Transmembrane helix</keyword>
<keyword evidence="8" id="KW-0802">TPR repeat</keyword>
<feature type="transmembrane region" description="Helical" evidence="9">
    <location>
        <begin position="495"/>
        <end position="514"/>
    </location>
</feature>
<keyword evidence="3" id="KW-0597">Phosphoprotein</keyword>
<name>A0A5R9L4D1_9BACT</name>
<dbReference type="InterPro" id="IPR011990">
    <property type="entry name" value="TPR-like_helical_dom_sf"/>
</dbReference>
<dbReference type="InterPro" id="IPR019734">
    <property type="entry name" value="TPR_rpt"/>
</dbReference>
<dbReference type="EC" id="2.7.13.3" evidence="2"/>
<dbReference type="AlphaFoldDB" id="A0A5R9L4D1"/>
<dbReference type="Gene3D" id="3.30.565.10">
    <property type="entry name" value="Histidine kinase-like ATPase, C-terminal domain"/>
    <property type="match status" value="1"/>
</dbReference>
<evidence type="ECO:0000256" key="5">
    <source>
        <dbReference type="ARBA" id="ARBA00022741"/>
    </source>
</evidence>
<dbReference type="GO" id="GO:0004673">
    <property type="term" value="F:protein histidine kinase activity"/>
    <property type="evidence" value="ECO:0007669"/>
    <property type="project" value="UniProtKB-EC"/>
</dbReference>
<reference evidence="12 13" key="1">
    <citation type="submission" date="2019-05" db="EMBL/GenBank/DDBJ databases">
        <authorList>
            <person name="Qu J.-H."/>
        </authorList>
    </citation>
    <scope>NUCLEOTIDE SEQUENCE [LARGE SCALE GENOMIC DNA]</scope>
    <source>
        <strain evidence="12 13">T17</strain>
    </source>
</reference>
<sequence length="755" mass="86815">MLKTLALLSTFLLSGICASAEYLGPFTPKDTAPILARFKKSRPDTSRVMLAIQLSDQYYYRAGRTDTDLKYALFYTTTAQKLANGLHFEKGLAQVYFQQGAIFATLDRRPEGKAAINKAIILFTKQHDYRMLGETYFRLASYLSLTETEIQERIKYTNLSLEAFRKAQLPAKEAAVLEALGELYYIDGNNEAALPTLKQSLRTYQSAKHNRLMGIYDLLGALYTELGSPYEGIKYEMLALRNAKELEDSSLYLATIYNRIGMTHFELFDYRKAVDNYSNALNIANNYKDISTIQIVSTNLAHAYLKLKDGYKALRILDDLERKYASDDIDYKFWVYRIYVDTYRYLGQQAKAVKYIDTIAEMAEKPSPSTEFSEKIYHFLTEFYMTTGDFAKAEKYVRLHKAIADRRKYTQMTYLNLLWQSKLDSVSRQYLPALAHYQQYSAIRDSVFNQAKSRQINQLEIIYETEKKEENIALLKKESALQQNMLQQASLNQDITYVSIALLLIIIGLLFYGYRLVRKNNKAMAARQEEINTKNISLGRLLTEKEWLMKEIHHRVKNNLHMIVGLLESQSEYLKGDEAKMALAESEHRIQSMSMIHQKLYQTDNLSSIEISPYIHELVQYLKDSFESKCPVTFHLDIDRLEMNISHSIPLGLILNEAIINSLKYAFPDCSTGRIDVLFKEMKPGRFMLTISDNGTGLAPNFNVNKINSFGLTLIKGLCEELDGQLEIINNNGTTIQVSFDYISEEKQVAQYAMI</sequence>
<evidence type="ECO:0000256" key="7">
    <source>
        <dbReference type="ARBA" id="ARBA00022840"/>
    </source>
</evidence>
<keyword evidence="9" id="KW-0812">Transmembrane</keyword>
<keyword evidence="13" id="KW-1185">Reference proteome</keyword>
<dbReference type="SUPFAM" id="SSF48452">
    <property type="entry name" value="TPR-like"/>
    <property type="match status" value="2"/>
</dbReference>
<dbReference type="PANTHER" id="PTHR41523">
    <property type="entry name" value="TWO-COMPONENT SYSTEM SENSOR PROTEIN"/>
    <property type="match status" value="1"/>
</dbReference>
<feature type="chain" id="PRO_5024431452" description="histidine kinase" evidence="10">
    <location>
        <begin position="21"/>
        <end position="755"/>
    </location>
</feature>
<dbReference type="OrthoDB" id="9767435at2"/>
<dbReference type="Gene3D" id="1.25.40.10">
    <property type="entry name" value="Tetratricopeptide repeat domain"/>
    <property type="match status" value="2"/>
</dbReference>
<gene>
    <name evidence="12" type="ORF">FEN17_07515</name>
</gene>
<dbReference type="SMART" id="SM00028">
    <property type="entry name" value="TPR"/>
    <property type="match status" value="3"/>
</dbReference>
<evidence type="ECO:0000313" key="12">
    <source>
        <dbReference type="EMBL" id="TLV03444.1"/>
    </source>
</evidence>
<evidence type="ECO:0000256" key="3">
    <source>
        <dbReference type="ARBA" id="ARBA00022553"/>
    </source>
</evidence>
<keyword evidence="7" id="KW-0067">ATP-binding</keyword>
<dbReference type="SMART" id="SM00387">
    <property type="entry name" value="HATPase_c"/>
    <property type="match status" value="1"/>
</dbReference>
<keyword evidence="10" id="KW-0732">Signal</keyword>
<dbReference type="SUPFAM" id="SSF55874">
    <property type="entry name" value="ATPase domain of HSP90 chaperone/DNA topoisomerase II/histidine kinase"/>
    <property type="match status" value="1"/>
</dbReference>
<keyword evidence="4" id="KW-0808">Transferase</keyword>
<evidence type="ECO:0000256" key="8">
    <source>
        <dbReference type="PROSITE-ProRule" id="PRU00339"/>
    </source>
</evidence>
<dbReference type="PANTHER" id="PTHR41523:SF8">
    <property type="entry name" value="ETHYLENE RESPONSE SENSOR PROTEIN"/>
    <property type="match status" value="1"/>
</dbReference>
<dbReference type="InterPro" id="IPR036890">
    <property type="entry name" value="HATPase_C_sf"/>
</dbReference>
<dbReference type="PROSITE" id="PS50005">
    <property type="entry name" value="TPR"/>
    <property type="match status" value="1"/>
</dbReference>
<feature type="signal peptide" evidence="10">
    <location>
        <begin position="1"/>
        <end position="20"/>
    </location>
</feature>
<comment type="caution">
    <text evidence="12">The sequence shown here is derived from an EMBL/GenBank/DDBJ whole genome shotgun (WGS) entry which is preliminary data.</text>
</comment>
<evidence type="ECO:0000256" key="6">
    <source>
        <dbReference type="ARBA" id="ARBA00022777"/>
    </source>
</evidence>
<feature type="repeat" description="TPR" evidence="8">
    <location>
        <begin position="254"/>
        <end position="287"/>
    </location>
</feature>
<evidence type="ECO:0000259" key="11">
    <source>
        <dbReference type="PROSITE" id="PS50109"/>
    </source>
</evidence>
<evidence type="ECO:0000256" key="1">
    <source>
        <dbReference type="ARBA" id="ARBA00000085"/>
    </source>
</evidence>
<feature type="domain" description="Histidine kinase" evidence="11">
    <location>
        <begin position="551"/>
        <end position="744"/>
    </location>
</feature>
<proteinExistence type="predicted"/>
<keyword evidence="5" id="KW-0547">Nucleotide-binding</keyword>
<dbReference type="Pfam" id="PF13181">
    <property type="entry name" value="TPR_8"/>
    <property type="match status" value="1"/>
</dbReference>
<accession>A0A5R9L4D1</accession>
<dbReference type="Gene3D" id="3.30.450.20">
    <property type="entry name" value="PAS domain"/>
    <property type="match status" value="1"/>
</dbReference>
<dbReference type="PROSITE" id="PS50109">
    <property type="entry name" value="HIS_KIN"/>
    <property type="match status" value="1"/>
</dbReference>
<dbReference type="Proteomes" id="UP000306402">
    <property type="component" value="Unassembled WGS sequence"/>
</dbReference>
<dbReference type="InterPro" id="IPR011495">
    <property type="entry name" value="Sig_transdc_His_kin_sub2_dim/P"/>
</dbReference>
<keyword evidence="9" id="KW-0472">Membrane</keyword>
<dbReference type="RefSeq" id="WP_138364652.1">
    <property type="nucleotide sequence ID" value="NZ_VCEJ01000002.1"/>
</dbReference>
<dbReference type="GO" id="GO:0005524">
    <property type="term" value="F:ATP binding"/>
    <property type="evidence" value="ECO:0007669"/>
    <property type="project" value="UniProtKB-KW"/>
</dbReference>
<dbReference type="InterPro" id="IPR005467">
    <property type="entry name" value="His_kinase_dom"/>
</dbReference>
<dbReference type="Pfam" id="PF07568">
    <property type="entry name" value="HisKA_2"/>
    <property type="match status" value="1"/>
</dbReference>
<dbReference type="Pfam" id="PF02518">
    <property type="entry name" value="HATPase_c"/>
    <property type="match status" value="1"/>
</dbReference>
<evidence type="ECO:0000256" key="2">
    <source>
        <dbReference type="ARBA" id="ARBA00012438"/>
    </source>
</evidence>
<protein>
    <recommendedName>
        <fullName evidence="2">histidine kinase</fullName>
        <ecNumber evidence="2">2.7.13.3</ecNumber>
    </recommendedName>
</protein>
<dbReference type="EMBL" id="VCEJ01000002">
    <property type="protein sequence ID" value="TLV03444.1"/>
    <property type="molecule type" value="Genomic_DNA"/>
</dbReference>
<evidence type="ECO:0000256" key="9">
    <source>
        <dbReference type="SAM" id="Phobius"/>
    </source>
</evidence>
<comment type="catalytic activity">
    <reaction evidence="1">
        <text>ATP + protein L-histidine = ADP + protein N-phospho-L-histidine.</text>
        <dbReference type="EC" id="2.7.13.3"/>
    </reaction>
</comment>
<keyword evidence="6" id="KW-0418">Kinase</keyword>
<evidence type="ECO:0000256" key="4">
    <source>
        <dbReference type="ARBA" id="ARBA00022679"/>
    </source>
</evidence>